<name>A0ABS3M1M1_9PROT</name>
<dbReference type="EMBL" id="JAFVMF010000040">
    <property type="protein sequence ID" value="MBO1362000.1"/>
    <property type="molecule type" value="Genomic_DNA"/>
</dbReference>
<accession>A0ABS3M1M1</accession>
<organism evidence="1 2">
    <name type="scientific">Acetobacter sacchari</name>
    <dbReference type="NCBI Taxonomy" id="2661687"/>
    <lineage>
        <taxon>Bacteria</taxon>
        <taxon>Pseudomonadati</taxon>
        <taxon>Pseudomonadota</taxon>
        <taxon>Alphaproteobacteria</taxon>
        <taxon>Acetobacterales</taxon>
        <taxon>Acetobacteraceae</taxon>
        <taxon>Acetobacter</taxon>
    </lineage>
</organism>
<comment type="caution">
    <text evidence="1">The sequence shown here is derived from an EMBL/GenBank/DDBJ whole genome shotgun (WGS) entry which is preliminary data.</text>
</comment>
<proteinExistence type="predicted"/>
<sequence length="85" mass="9547">MCSPQVPEPANNHRWQVDLRKPCDGVLKDGRDVSLAIIVPRLNLPMHIPLDRFMNGLALQRARALKRAKFQFGGDRVPPPPGWLG</sequence>
<evidence type="ECO:0000313" key="1">
    <source>
        <dbReference type="EMBL" id="MBO1362000.1"/>
    </source>
</evidence>
<reference evidence="1 2" key="1">
    <citation type="submission" date="2021-03" db="EMBL/GenBank/DDBJ databases">
        <title>The complete genome sequence of Acetobacter sacchari TBRC 11175.</title>
        <authorList>
            <person name="Charoenyingcharoen P."/>
            <person name="Yukphan P."/>
        </authorList>
    </citation>
    <scope>NUCLEOTIDE SEQUENCE [LARGE SCALE GENOMIC DNA]</scope>
    <source>
        <strain evidence="1 2">TBRC 11175</strain>
    </source>
</reference>
<dbReference type="RefSeq" id="WP_207884075.1">
    <property type="nucleotide sequence ID" value="NZ_JAFVMF010000040.1"/>
</dbReference>
<keyword evidence="2" id="KW-1185">Reference proteome</keyword>
<gene>
    <name evidence="1" type="ORF">J2D73_19650</name>
</gene>
<evidence type="ECO:0000313" key="2">
    <source>
        <dbReference type="Proteomes" id="UP000664771"/>
    </source>
</evidence>
<protein>
    <submittedName>
        <fullName evidence="1">Uncharacterized protein</fullName>
    </submittedName>
</protein>
<dbReference type="Proteomes" id="UP000664771">
    <property type="component" value="Unassembled WGS sequence"/>
</dbReference>